<dbReference type="Pfam" id="PF00557">
    <property type="entry name" value="Peptidase_M24"/>
    <property type="match status" value="1"/>
</dbReference>
<dbReference type="GO" id="GO:0016787">
    <property type="term" value="F:hydrolase activity"/>
    <property type="evidence" value="ECO:0007669"/>
    <property type="project" value="UniProtKB-KW"/>
</dbReference>
<feature type="domain" description="Peptidase M24" evidence="5">
    <location>
        <begin position="388"/>
        <end position="576"/>
    </location>
</feature>
<dbReference type="SUPFAM" id="SSF55920">
    <property type="entry name" value="Creatinase/aminopeptidase"/>
    <property type="match status" value="1"/>
</dbReference>
<comment type="similarity">
    <text evidence="1">Belongs to the peptidase M24B family.</text>
</comment>
<organism evidence="7 8">
    <name type="scientific">Effrenium voratum</name>
    <dbReference type="NCBI Taxonomy" id="2562239"/>
    <lineage>
        <taxon>Eukaryota</taxon>
        <taxon>Sar</taxon>
        <taxon>Alveolata</taxon>
        <taxon>Dinophyceae</taxon>
        <taxon>Suessiales</taxon>
        <taxon>Symbiodiniaceae</taxon>
        <taxon>Effrenium</taxon>
    </lineage>
</organism>
<dbReference type="InterPro" id="IPR000994">
    <property type="entry name" value="Pept_M24"/>
</dbReference>
<dbReference type="Proteomes" id="UP001178507">
    <property type="component" value="Unassembled WGS sequence"/>
</dbReference>
<evidence type="ECO:0000256" key="2">
    <source>
        <dbReference type="ARBA" id="ARBA00022723"/>
    </source>
</evidence>
<dbReference type="AlphaFoldDB" id="A0AA36NJS4"/>
<accession>A0AA36NJS4</accession>
<keyword evidence="3" id="KW-0378">Hydrolase</keyword>
<comment type="caution">
    <text evidence="7">The sequence shown here is derived from an EMBL/GenBank/DDBJ whole genome shotgun (WGS) entry which is preliminary data.</text>
</comment>
<evidence type="ECO:0000313" key="7">
    <source>
        <dbReference type="EMBL" id="CAJ1405068.1"/>
    </source>
</evidence>
<sequence length="633" mass="68126">MDALPKFGKLRSTKTRAVGHAAYPKPVATVSQSPAFSSTIGGWRVNGVARRVTGFLICGFASWRRRRWSWRGIRGASHVRSGGEVLADLRHALDREGLQAYIVPTEEPHLSEIPPPCFARRKFLSGFTGSAGTCVVTEREALLWTDGRYFTQAELELSDSWQLMKSGLRGTPKLEDWLAAHLREGDCVGIDPSVHSACAAGDLKTRLGQMGIQLRPLDKNLVDGVWHDRPPMPQGELRLHPLELAGQSVEDKLHRVRSELRAQAAEVLAVTALDEVAYLFNIRGCDVDRTPVALAYALVGLSSAAIFVDKGKLPPEVVAHLEAAGVEAYDYQQFVPALKASGQKVWMDTKRSNYSLLLAVGLDGPKVTLPSPISSMKVCKNTCEVDGIIAAHRRDGAAMCGALAQLKNMVTGGQTLTEVDVDLAVTEARAAQEGYVDNSFDTIAGYAANGAIVHYVAQAESAATVGMDSFLLLDSGAQYVDGTTDVTRTLHFGTPTSEERELFTRVLKAHIGLATAIFPTDLPCFALDAFARQPLWAAGLDYRHGTGHGVGAALGVHEFPPYLGQRWESRDALKAGGEQRARGVFGRSFRHSDRESHAGGAKGGAGIEGELPWLHAGDLDPHSEKSGGGLAAD</sequence>
<feature type="domain" description="Creatinase N-terminal" evidence="6">
    <location>
        <begin position="87"/>
        <end position="207"/>
    </location>
</feature>
<dbReference type="Gene3D" id="3.40.350.10">
    <property type="entry name" value="Creatinase/prolidase N-terminal domain"/>
    <property type="match status" value="2"/>
</dbReference>
<evidence type="ECO:0000259" key="5">
    <source>
        <dbReference type="Pfam" id="PF00557"/>
    </source>
</evidence>
<dbReference type="GO" id="GO:0046872">
    <property type="term" value="F:metal ion binding"/>
    <property type="evidence" value="ECO:0007669"/>
    <property type="project" value="UniProtKB-KW"/>
</dbReference>
<dbReference type="FunFam" id="3.40.350.10:FF:000003">
    <property type="entry name" value="Xaa-pro aminopeptidase P"/>
    <property type="match status" value="1"/>
</dbReference>
<dbReference type="Pfam" id="PF16189">
    <property type="entry name" value="Creatinase_N_2"/>
    <property type="match status" value="1"/>
</dbReference>
<evidence type="ECO:0000256" key="1">
    <source>
        <dbReference type="ARBA" id="ARBA00008766"/>
    </source>
</evidence>
<dbReference type="PANTHER" id="PTHR43763:SF6">
    <property type="entry name" value="XAA-PRO AMINOPEPTIDASE 1"/>
    <property type="match status" value="1"/>
</dbReference>
<gene>
    <name evidence="7" type="ORF">EVOR1521_LOCUS27383</name>
</gene>
<dbReference type="PANTHER" id="PTHR43763">
    <property type="entry name" value="XAA-PRO AMINOPEPTIDASE 1"/>
    <property type="match status" value="1"/>
</dbReference>
<reference evidence="7" key="1">
    <citation type="submission" date="2023-08" db="EMBL/GenBank/DDBJ databases">
        <authorList>
            <person name="Chen Y."/>
            <person name="Shah S."/>
            <person name="Dougan E. K."/>
            <person name="Thang M."/>
            <person name="Chan C."/>
        </authorList>
    </citation>
    <scope>NUCLEOTIDE SEQUENCE</scope>
</reference>
<dbReference type="InterPro" id="IPR000587">
    <property type="entry name" value="Creatinase_N"/>
</dbReference>
<name>A0AA36NJS4_9DINO</name>
<evidence type="ECO:0000256" key="3">
    <source>
        <dbReference type="ARBA" id="ARBA00022801"/>
    </source>
</evidence>
<keyword evidence="8" id="KW-1185">Reference proteome</keyword>
<dbReference type="Pfam" id="PF01321">
    <property type="entry name" value="Creatinase_N"/>
    <property type="match status" value="1"/>
</dbReference>
<dbReference type="EMBL" id="CAUJNA010003568">
    <property type="protein sequence ID" value="CAJ1405068.1"/>
    <property type="molecule type" value="Genomic_DNA"/>
</dbReference>
<protein>
    <submittedName>
        <fullName evidence="7">Uncharacterized protein</fullName>
    </submittedName>
</protein>
<evidence type="ECO:0000259" key="6">
    <source>
        <dbReference type="Pfam" id="PF01321"/>
    </source>
</evidence>
<proteinExistence type="inferred from homology"/>
<feature type="region of interest" description="Disordered" evidence="4">
    <location>
        <begin position="584"/>
        <end position="633"/>
    </location>
</feature>
<dbReference type="InterPro" id="IPR029149">
    <property type="entry name" value="Creatin/AminoP/Spt16_N"/>
</dbReference>
<dbReference type="InterPro" id="IPR036005">
    <property type="entry name" value="Creatinase/aminopeptidase-like"/>
</dbReference>
<dbReference type="InterPro" id="IPR050422">
    <property type="entry name" value="X-Pro_aminopeptidase_P"/>
</dbReference>
<keyword evidence="2" id="KW-0479">Metal-binding</keyword>
<evidence type="ECO:0000256" key="4">
    <source>
        <dbReference type="SAM" id="MobiDB-lite"/>
    </source>
</evidence>
<evidence type="ECO:0000313" key="8">
    <source>
        <dbReference type="Proteomes" id="UP001178507"/>
    </source>
</evidence>
<dbReference type="GO" id="GO:0005737">
    <property type="term" value="C:cytoplasm"/>
    <property type="evidence" value="ECO:0007669"/>
    <property type="project" value="UniProtKB-ARBA"/>
</dbReference>
<dbReference type="SUPFAM" id="SSF53092">
    <property type="entry name" value="Creatinase/prolidase N-terminal domain"/>
    <property type="match status" value="1"/>
</dbReference>
<dbReference type="Gene3D" id="3.90.230.10">
    <property type="entry name" value="Creatinase/methionine aminopeptidase superfamily"/>
    <property type="match status" value="1"/>
</dbReference>